<dbReference type="InterPro" id="IPR033659">
    <property type="entry name" value="Ferrochelatase_N"/>
</dbReference>
<dbReference type="KEGG" id="smam:Mal15_03940"/>
<comment type="catalytic activity">
    <reaction evidence="6">
        <text>Fe-coproporphyrin III + 2 H(+) = coproporphyrin III + Fe(2+)</text>
        <dbReference type="Rhea" id="RHEA:49572"/>
        <dbReference type="ChEBI" id="CHEBI:15378"/>
        <dbReference type="ChEBI" id="CHEBI:29033"/>
        <dbReference type="ChEBI" id="CHEBI:68438"/>
        <dbReference type="ChEBI" id="CHEBI:131725"/>
        <dbReference type="EC" id="4.99.1.9"/>
    </reaction>
    <physiologicalReaction direction="right-to-left" evidence="6">
        <dbReference type="Rhea" id="RHEA:49574"/>
    </physiologicalReaction>
</comment>
<dbReference type="CDD" id="cd03411">
    <property type="entry name" value="Ferrochelatase_N"/>
    <property type="match status" value="1"/>
</dbReference>
<keyword evidence="5 7" id="KW-0627">Porphyrin biosynthesis</keyword>
<evidence type="ECO:0000256" key="3">
    <source>
        <dbReference type="ARBA" id="ARBA00023133"/>
    </source>
</evidence>
<keyword evidence="7" id="KW-0479">Metal-binding</keyword>
<dbReference type="SUPFAM" id="SSF53800">
    <property type="entry name" value="Chelatase"/>
    <property type="match status" value="1"/>
</dbReference>
<feature type="binding site" evidence="7">
    <location>
        <position position="185"/>
    </location>
    <ligand>
        <name>Fe(2+)</name>
        <dbReference type="ChEBI" id="CHEBI:29033"/>
    </ligand>
</feature>
<dbReference type="PANTHER" id="PTHR11108">
    <property type="entry name" value="FERROCHELATASE"/>
    <property type="match status" value="1"/>
</dbReference>
<organism evidence="9 10">
    <name type="scientific">Stieleria maiorica</name>
    <dbReference type="NCBI Taxonomy" id="2795974"/>
    <lineage>
        <taxon>Bacteria</taxon>
        <taxon>Pseudomonadati</taxon>
        <taxon>Planctomycetota</taxon>
        <taxon>Planctomycetia</taxon>
        <taxon>Pirellulales</taxon>
        <taxon>Pirellulaceae</taxon>
        <taxon>Stieleria</taxon>
    </lineage>
</organism>
<dbReference type="EMBL" id="CP036264">
    <property type="protein sequence ID" value="QEF96367.1"/>
    <property type="molecule type" value="Genomic_DNA"/>
</dbReference>
<keyword evidence="3 7" id="KW-0350">Heme biosynthesis</keyword>
<gene>
    <name evidence="7 9" type="primary">hemH</name>
    <name evidence="9" type="ORF">Mal15_03940</name>
</gene>
<dbReference type="PANTHER" id="PTHR11108:SF1">
    <property type="entry name" value="FERROCHELATASE, MITOCHONDRIAL"/>
    <property type="match status" value="1"/>
</dbReference>
<dbReference type="NCBIfam" id="TIGR00109">
    <property type="entry name" value="hemH"/>
    <property type="match status" value="1"/>
</dbReference>
<dbReference type="AlphaFoldDB" id="A0A5B9MB08"/>
<proteinExistence type="inferred from homology"/>
<protein>
    <recommendedName>
        <fullName evidence="7">Ferrochelatase</fullName>
        <ecNumber evidence="7">4.98.1.1</ecNumber>
    </recommendedName>
    <alternativeName>
        <fullName evidence="7">Heme synthase</fullName>
    </alternativeName>
    <alternativeName>
        <fullName evidence="7">Protoheme ferro-lyase</fullName>
    </alternativeName>
</protein>
<dbReference type="GO" id="GO:0005737">
    <property type="term" value="C:cytoplasm"/>
    <property type="evidence" value="ECO:0007669"/>
    <property type="project" value="UniProtKB-SubCell"/>
</dbReference>
<dbReference type="RefSeq" id="WP_147866192.1">
    <property type="nucleotide sequence ID" value="NZ_CP036264.1"/>
</dbReference>
<comment type="function">
    <text evidence="7">Catalyzes the ferrous insertion into protoporphyrin IX.</text>
</comment>
<dbReference type="Proteomes" id="UP000321353">
    <property type="component" value="Chromosome"/>
</dbReference>
<comment type="catalytic activity">
    <reaction evidence="7">
        <text>heme b + 2 H(+) = protoporphyrin IX + Fe(2+)</text>
        <dbReference type="Rhea" id="RHEA:22584"/>
        <dbReference type="ChEBI" id="CHEBI:15378"/>
        <dbReference type="ChEBI" id="CHEBI:29033"/>
        <dbReference type="ChEBI" id="CHEBI:57306"/>
        <dbReference type="ChEBI" id="CHEBI:60344"/>
        <dbReference type="EC" id="4.98.1.1"/>
    </reaction>
</comment>
<dbReference type="GO" id="GO:0006783">
    <property type="term" value="P:heme biosynthetic process"/>
    <property type="evidence" value="ECO:0007669"/>
    <property type="project" value="UniProtKB-UniRule"/>
</dbReference>
<evidence type="ECO:0000256" key="1">
    <source>
        <dbReference type="ARBA" id="ARBA00007718"/>
    </source>
</evidence>
<dbReference type="CDD" id="cd00419">
    <property type="entry name" value="Ferrochelatase_C"/>
    <property type="match status" value="1"/>
</dbReference>
<keyword evidence="2 7" id="KW-0408">Iron</keyword>
<evidence type="ECO:0000256" key="6">
    <source>
        <dbReference type="ARBA" id="ARBA00024536"/>
    </source>
</evidence>
<name>A0A5B9MB08_9BACT</name>
<evidence type="ECO:0000256" key="7">
    <source>
        <dbReference type="HAMAP-Rule" id="MF_00323"/>
    </source>
</evidence>
<evidence type="ECO:0000256" key="8">
    <source>
        <dbReference type="RuleBase" id="RU004185"/>
    </source>
</evidence>
<comment type="pathway">
    <text evidence="7">Porphyrin-containing compound metabolism; protoheme biosynthesis; protoheme from protoporphyrin-IX: step 1/1.</text>
</comment>
<evidence type="ECO:0000313" key="9">
    <source>
        <dbReference type="EMBL" id="QEF96367.1"/>
    </source>
</evidence>
<reference evidence="9 10" key="1">
    <citation type="submission" date="2019-02" db="EMBL/GenBank/DDBJ databases">
        <title>Planctomycetal bacteria perform biofilm scaping via a novel small molecule.</title>
        <authorList>
            <person name="Jeske O."/>
            <person name="Boedeker C."/>
            <person name="Wiegand S."/>
            <person name="Breitling P."/>
            <person name="Kallscheuer N."/>
            <person name="Jogler M."/>
            <person name="Rohde M."/>
            <person name="Petersen J."/>
            <person name="Medema M.H."/>
            <person name="Surup F."/>
            <person name="Jogler C."/>
        </authorList>
    </citation>
    <scope>NUCLEOTIDE SEQUENCE [LARGE SCALE GENOMIC DNA]</scope>
    <source>
        <strain evidence="9 10">Mal15</strain>
    </source>
</reference>
<dbReference type="NCBIfam" id="NF000689">
    <property type="entry name" value="PRK00035.2-1"/>
    <property type="match status" value="1"/>
</dbReference>
<dbReference type="HAMAP" id="MF_00323">
    <property type="entry name" value="Ferrochelatase"/>
    <property type="match status" value="1"/>
</dbReference>
<dbReference type="InterPro" id="IPR033644">
    <property type="entry name" value="Ferrochelatase_C"/>
</dbReference>
<keyword evidence="10" id="KW-1185">Reference proteome</keyword>
<keyword evidence="7" id="KW-0963">Cytoplasm</keyword>
<evidence type="ECO:0000256" key="5">
    <source>
        <dbReference type="ARBA" id="ARBA00023244"/>
    </source>
</evidence>
<accession>A0A5B9MB08</accession>
<dbReference type="InterPro" id="IPR001015">
    <property type="entry name" value="Ferrochelatase"/>
</dbReference>
<dbReference type="Pfam" id="PF00762">
    <property type="entry name" value="Ferrochelatase"/>
    <property type="match status" value="1"/>
</dbReference>
<keyword evidence="4 7" id="KW-0456">Lyase</keyword>
<evidence type="ECO:0000313" key="10">
    <source>
        <dbReference type="Proteomes" id="UP000321353"/>
    </source>
</evidence>
<dbReference type="GO" id="GO:0004325">
    <property type="term" value="F:ferrochelatase activity"/>
    <property type="evidence" value="ECO:0007669"/>
    <property type="project" value="UniProtKB-UniRule"/>
</dbReference>
<sequence length="346" mass="38250">MPDQALPYDSFLLVSFGGPEGPEDVMPFLENVLRGKNVPRERMLEVAEHYNSFGGVSPINQQNRDLLAAIKAEFEANGIDLPVYWGNRNWHPLFPDTLRQMKADGCKRTIAFFTSMFSCYSGCRQYRENIIAAQQEVGEGAPMVEKVRMGFNHPDFINTMADSVRKSLAGLGAEPGAATVLFTAHSIPMGMADNCDYVKQLNEASRLVAQAAGIDKWRLVYQSRSGPPQQPWLEPDVCDTIAAMDDAADNPQHLVIVPIGFVSDHMEVLYDLDDEAATLCRERGIAMSRAATPGTSAGFVSMIRKLVEERIGRREQRDAAGDLGPWHDACPADCCLYTPRRPPARA</sequence>
<feature type="binding site" evidence="7">
    <location>
        <position position="267"/>
    </location>
    <ligand>
        <name>Fe(2+)</name>
        <dbReference type="ChEBI" id="CHEBI:29033"/>
    </ligand>
</feature>
<dbReference type="GO" id="GO:0046872">
    <property type="term" value="F:metal ion binding"/>
    <property type="evidence" value="ECO:0007669"/>
    <property type="project" value="UniProtKB-KW"/>
</dbReference>
<dbReference type="EC" id="4.98.1.1" evidence="7"/>
<dbReference type="UniPathway" id="UPA00252">
    <property type="reaction ID" value="UER00325"/>
</dbReference>
<dbReference type="Gene3D" id="3.40.50.1400">
    <property type="match status" value="2"/>
</dbReference>
<comment type="subcellular location">
    <subcellularLocation>
        <location evidence="7">Cytoplasm</location>
    </subcellularLocation>
</comment>
<evidence type="ECO:0000256" key="2">
    <source>
        <dbReference type="ARBA" id="ARBA00023004"/>
    </source>
</evidence>
<comment type="similarity">
    <text evidence="1 7 8">Belongs to the ferrochelatase family.</text>
</comment>
<evidence type="ECO:0000256" key="4">
    <source>
        <dbReference type="ARBA" id="ARBA00023239"/>
    </source>
</evidence>